<dbReference type="RefSeq" id="WP_012195950.1">
    <property type="nucleotide sequence ID" value="NC_009976.1"/>
</dbReference>
<dbReference type="Pfam" id="PF00829">
    <property type="entry name" value="Ribosomal_L21p"/>
    <property type="match status" value="1"/>
</dbReference>
<keyword evidence="10" id="KW-1185">Reference proteome</keyword>
<dbReference type="GO" id="GO:0005840">
    <property type="term" value="C:ribosome"/>
    <property type="evidence" value="ECO:0007669"/>
    <property type="project" value="UniProtKB-KW"/>
</dbReference>
<evidence type="ECO:0000313" key="9">
    <source>
        <dbReference type="EMBL" id="ABX09329.1"/>
    </source>
</evidence>
<protein>
    <recommendedName>
        <fullName evidence="6">Large ribosomal subunit protein bL21</fullName>
    </recommendedName>
</protein>
<comment type="subunit">
    <text evidence="6">Part of the 50S ribosomal subunit. Contacts protein L20.</text>
</comment>
<evidence type="ECO:0000256" key="8">
    <source>
        <dbReference type="SAM" id="MobiDB-lite"/>
    </source>
</evidence>
<keyword evidence="3 6" id="KW-0694">RNA-binding</keyword>
<dbReference type="GO" id="GO:0019843">
    <property type="term" value="F:rRNA binding"/>
    <property type="evidence" value="ECO:0007669"/>
    <property type="project" value="UniProtKB-UniRule"/>
</dbReference>
<proteinExistence type="inferred from homology"/>
<evidence type="ECO:0000256" key="3">
    <source>
        <dbReference type="ARBA" id="ARBA00022884"/>
    </source>
</evidence>
<dbReference type="GO" id="GO:0005737">
    <property type="term" value="C:cytoplasm"/>
    <property type="evidence" value="ECO:0007669"/>
    <property type="project" value="UniProtKB-ARBA"/>
</dbReference>
<name>A9BBW7_PROM4</name>
<dbReference type="HAMAP" id="MF_01363">
    <property type="entry name" value="Ribosomal_bL21"/>
    <property type="match status" value="1"/>
</dbReference>
<dbReference type="GO" id="GO:1990904">
    <property type="term" value="C:ribonucleoprotein complex"/>
    <property type="evidence" value="ECO:0007669"/>
    <property type="project" value="UniProtKB-KW"/>
</dbReference>
<feature type="region of interest" description="Disordered" evidence="8">
    <location>
        <begin position="126"/>
        <end position="170"/>
    </location>
</feature>
<feature type="compositionally biased region" description="Basic and acidic residues" evidence="8">
    <location>
        <begin position="140"/>
        <end position="158"/>
    </location>
</feature>
<dbReference type="InterPro" id="IPR036164">
    <property type="entry name" value="bL21-like_sf"/>
</dbReference>
<evidence type="ECO:0000256" key="5">
    <source>
        <dbReference type="ARBA" id="ARBA00023274"/>
    </source>
</evidence>
<evidence type="ECO:0000256" key="2">
    <source>
        <dbReference type="ARBA" id="ARBA00022730"/>
    </source>
</evidence>
<dbReference type="PANTHER" id="PTHR21349:SF0">
    <property type="entry name" value="LARGE RIBOSOMAL SUBUNIT PROTEIN BL21M"/>
    <property type="match status" value="1"/>
</dbReference>
<accession>A9BBW7</accession>
<dbReference type="InterPro" id="IPR018258">
    <property type="entry name" value="Ribosomal_bL21_CS"/>
</dbReference>
<evidence type="ECO:0000256" key="6">
    <source>
        <dbReference type="HAMAP-Rule" id="MF_01363"/>
    </source>
</evidence>
<evidence type="ECO:0000256" key="4">
    <source>
        <dbReference type="ARBA" id="ARBA00022980"/>
    </source>
</evidence>
<evidence type="ECO:0000313" key="10">
    <source>
        <dbReference type="Proteomes" id="UP000000788"/>
    </source>
</evidence>
<dbReference type="KEGG" id="pmj:P9211_13981"/>
<comment type="similarity">
    <text evidence="1 6 7">Belongs to the bacterial ribosomal protein bL21 family.</text>
</comment>
<evidence type="ECO:0000256" key="7">
    <source>
        <dbReference type="RuleBase" id="RU000562"/>
    </source>
</evidence>
<dbReference type="HOGENOM" id="CLU_061463_6_0_3"/>
<dbReference type="SUPFAM" id="SSF141091">
    <property type="entry name" value="L21p-like"/>
    <property type="match status" value="1"/>
</dbReference>
<keyword evidence="5 6" id="KW-0687">Ribonucleoprotein</keyword>
<gene>
    <name evidence="6 9" type="primary">rplU</name>
    <name evidence="6" type="synonym">rpl21</name>
    <name evidence="9" type="ordered locus">P9211_13981</name>
</gene>
<dbReference type="NCBIfam" id="TIGR00061">
    <property type="entry name" value="L21"/>
    <property type="match status" value="1"/>
</dbReference>
<dbReference type="AlphaFoldDB" id="A9BBW7"/>
<dbReference type="OrthoDB" id="9813334at2"/>
<dbReference type="eggNOG" id="COG0261">
    <property type="taxonomic scope" value="Bacteria"/>
</dbReference>
<comment type="function">
    <text evidence="6 7">This protein binds to 23S rRNA in the presence of protein L20.</text>
</comment>
<dbReference type="STRING" id="93059.P9211_13981"/>
<keyword evidence="2 6" id="KW-0699">rRNA-binding</keyword>
<keyword evidence="4 6" id="KW-0689">Ribosomal protein</keyword>
<dbReference type="PANTHER" id="PTHR21349">
    <property type="entry name" value="50S RIBOSOMAL PROTEIN L21"/>
    <property type="match status" value="1"/>
</dbReference>
<organism evidence="9 10">
    <name type="scientific">Prochlorococcus marinus (strain MIT 9211)</name>
    <dbReference type="NCBI Taxonomy" id="93059"/>
    <lineage>
        <taxon>Bacteria</taxon>
        <taxon>Bacillati</taxon>
        <taxon>Cyanobacteriota</taxon>
        <taxon>Cyanophyceae</taxon>
        <taxon>Synechococcales</taxon>
        <taxon>Prochlorococcaceae</taxon>
        <taxon>Prochlorococcus</taxon>
    </lineage>
</organism>
<dbReference type="Proteomes" id="UP000000788">
    <property type="component" value="Chromosome"/>
</dbReference>
<evidence type="ECO:0000256" key="1">
    <source>
        <dbReference type="ARBA" id="ARBA00008563"/>
    </source>
</evidence>
<sequence length="170" mass="18836">MTSSKKTTDKSTTSSSSSNYAIVETSGSQFWLEANRYYELDRINADIDEIITLDKVLLLNDEKGITLGKPYIDGAKVEVKVIAHRRGPKIIVYKMRPKKKTRRKNGHRQELTRVMVQSIKTAANKVSATKGKVAAPKVQTKKEAKGSKTVNKAKEPSKVKTPKTKGTATT</sequence>
<dbReference type="EMBL" id="CP000878">
    <property type="protein sequence ID" value="ABX09329.1"/>
    <property type="molecule type" value="Genomic_DNA"/>
</dbReference>
<dbReference type="GO" id="GO:0003735">
    <property type="term" value="F:structural constituent of ribosome"/>
    <property type="evidence" value="ECO:0007669"/>
    <property type="project" value="InterPro"/>
</dbReference>
<dbReference type="PROSITE" id="PS01169">
    <property type="entry name" value="RIBOSOMAL_L21"/>
    <property type="match status" value="1"/>
</dbReference>
<reference evidence="9 10" key="1">
    <citation type="journal article" date="2007" name="PLoS Genet.">
        <title>Patterns and implications of gene gain and loss in the evolution of Prochlorococcus.</title>
        <authorList>
            <person name="Kettler G.C."/>
            <person name="Martiny A.C."/>
            <person name="Huang K."/>
            <person name="Zucker J."/>
            <person name="Coleman M.L."/>
            <person name="Rodrigue S."/>
            <person name="Chen F."/>
            <person name="Lapidus A."/>
            <person name="Ferriera S."/>
            <person name="Johnson J."/>
            <person name="Steglich C."/>
            <person name="Church G.M."/>
            <person name="Richardson P."/>
            <person name="Chisholm S.W."/>
        </authorList>
    </citation>
    <scope>NUCLEOTIDE SEQUENCE [LARGE SCALE GENOMIC DNA]</scope>
    <source>
        <strain evidence="10">MIT 9211</strain>
    </source>
</reference>
<dbReference type="GO" id="GO:0006412">
    <property type="term" value="P:translation"/>
    <property type="evidence" value="ECO:0007669"/>
    <property type="project" value="UniProtKB-UniRule"/>
</dbReference>
<dbReference type="InterPro" id="IPR001787">
    <property type="entry name" value="Ribosomal_bL21"/>
</dbReference>
<dbReference type="InterPro" id="IPR028909">
    <property type="entry name" value="bL21-like"/>
</dbReference>